<evidence type="ECO:0000313" key="1">
    <source>
        <dbReference type="EMBL" id="EKF23564.1"/>
    </source>
</evidence>
<organism evidence="1 2">
    <name type="scientific">Mycolicibacterium hassiacum (strain DSM 44199 / CIP 105218 / JCM 12690 / 3849)</name>
    <name type="common">Mycobacterium hassiacum</name>
    <dbReference type="NCBI Taxonomy" id="1122247"/>
    <lineage>
        <taxon>Bacteria</taxon>
        <taxon>Bacillati</taxon>
        <taxon>Actinomycetota</taxon>
        <taxon>Actinomycetes</taxon>
        <taxon>Mycobacteriales</taxon>
        <taxon>Mycobacteriaceae</taxon>
        <taxon>Mycolicibacterium</taxon>
    </lineage>
</organism>
<comment type="caution">
    <text evidence="1">The sequence shown here is derived from an EMBL/GenBank/DDBJ whole genome shotgun (WGS) entry which is preliminary data.</text>
</comment>
<protein>
    <submittedName>
        <fullName evidence="1">Uncharacterized protein</fullName>
    </submittedName>
</protein>
<sequence length="41" mass="4390">MGGHGHAARIFARRVCYGSSAAATRREPAHIRMGRLSAPGR</sequence>
<proteinExistence type="predicted"/>
<dbReference type="EMBL" id="AMRA01000064">
    <property type="protein sequence ID" value="EKF23564.1"/>
    <property type="molecule type" value="Genomic_DNA"/>
</dbReference>
<keyword evidence="2" id="KW-1185">Reference proteome</keyword>
<evidence type="ECO:0000313" key="2">
    <source>
        <dbReference type="Proteomes" id="UP000006265"/>
    </source>
</evidence>
<name>K5BJR3_MYCHD</name>
<accession>K5BJR3</accession>
<reference evidence="1 2" key="1">
    <citation type="journal article" date="2012" name="J. Bacteriol.">
        <title>Genome sequence of Mycobacterium hassiacum DSM 44199, a rare source of heat-stable mycobacterial proteins.</title>
        <authorList>
            <person name="Tiago I."/>
            <person name="Maranha A."/>
            <person name="Mendes V."/>
            <person name="Alarico S."/>
            <person name="Moynihan P.J."/>
            <person name="Clarke A.J."/>
            <person name="Macedo-Ribeiro S."/>
            <person name="Pereira P.J."/>
            <person name="Empadinhas N."/>
        </authorList>
    </citation>
    <scope>NUCLEOTIDE SEQUENCE [LARGE SCALE GENOMIC DNA]</scope>
    <source>
        <strain evidence="2">DSM 44199 / CIP 105218 / JCM 12690 / 3849</strain>
    </source>
</reference>
<gene>
    <name evidence="1" type="ORF">C731_2450</name>
</gene>
<dbReference type="Proteomes" id="UP000006265">
    <property type="component" value="Unassembled WGS sequence"/>
</dbReference>
<dbReference type="PATRIC" id="fig|1122247.3.peg.2351"/>
<dbReference type="AlphaFoldDB" id="K5BJR3"/>